<dbReference type="PANTHER" id="PTHR12461">
    <property type="entry name" value="HYPOXIA-INDUCIBLE FACTOR 1 ALPHA INHIBITOR-RELATED"/>
    <property type="match status" value="1"/>
</dbReference>
<keyword evidence="4" id="KW-1185">Reference proteome</keyword>
<evidence type="ECO:0000259" key="2">
    <source>
        <dbReference type="PROSITE" id="PS51184"/>
    </source>
</evidence>
<gene>
    <name evidence="3" type="ORF">SEPCBS57363_003777</name>
</gene>
<name>A0ABP0DQ67_9PEZI</name>
<dbReference type="EMBL" id="CAWUOM010000063">
    <property type="protein sequence ID" value="CAK7269788.1"/>
    <property type="molecule type" value="Genomic_DNA"/>
</dbReference>
<organism evidence="3 4">
    <name type="scientific">Sporothrix epigloea</name>
    <dbReference type="NCBI Taxonomy" id="1892477"/>
    <lineage>
        <taxon>Eukaryota</taxon>
        <taxon>Fungi</taxon>
        <taxon>Dikarya</taxon>
        <taxon>Ascomycota</taxon>
        <taxon>Pezizomycotina</taxon>
        <taxon>Sordariomycetes</taxon>
        <taxon>Sordariomycetidae</taxon>
        <taxon>Ophiostomatales</taxon>
        <taxon>Ophiostomataceae</taxon>
        <taxon>Sporothrix</taxon>
    </lineage>
</organism>
<feature type="compositionally biased region" description="Basic and acidic residues" evidence="1">
    <location>
        <begin position="180"/>
        <end position="195"/>
    </location>
</feature>
<dbReference type="PANTHER" id="PTHR12461:SF101">
    <property type="entry name" value="TRNA WYBUTOSINE-SYNTHESIZING PROTEIN 4"/>
    <property type="match status" value="1"/>
</dbReference>
<dbReference type="Proteomes" id="UP001642501">
    <property type="component" value="Unassembled WGS sequence"/>
</dbReference>
<evidence type="ECO:0000256" key="1">
    <source>
        <dbReference type="SAM" id="MobiDB-lite"/>
    </source>
</evidence>
<sequence>MVTLYAQLWEHCLCAARVIADDSAVHDGLDGCGMPLVDLLRRQVTQILHLSSEKNGETDAKIDSETDSETDPQTRRMSRRLNDLIELAHARFYAYPPSEVPTCWRHLYTDASIMLFSLRWWQRRAIRTSMSDDELDCLVRPLDLSLILAGGVGLAGRGPDWIHAAFDMLHCVLEEDVKGGEECQEEDRRTKRPRLDSSAALEDGPAVPDFSTGPFFGERDGLSSTSAWIPPISCPVPRSGPLGLEAFQAYLDRGRASHRRPLILSGMLDHWPAYQPQLQPWSSPAYLRWRTLRGRRLVPVEIGRSYVDDGWTQAIVPFADVLAELSCEGGGQEPASGPTYLAQHALFSQMPRLQSDISIPDACYTSTTDDDDDDDDDGEQDSDILMNAWLGPPGTITPLHTDPHHNLLAQVVGRKYVRLYAPEQTAALRPRGREAGGVDMGNTSTVDVGVMEGWDKCEQDQDRDQVEEDGDEIVAFRAAPYMDCILEPGDTLYIPQGWWHYVRGLSVSFSVSFWWN</sequence>
<dbReference type="SUPFAM" id="SSF51197">
    <property type="entry name" value="Clavaminate synthase-like"/>
    <property type="match status" value="1"/>
</dbReference>
<feature type="compositionally biased region" description="Acidic residues" evidence="1">
    <location>
        <begin position="368"/>
        <end position="382"/>
    </location>
</feature>
<evidence type="ECO:0000313" key="4">
    <source>
        <dbReference type="Proteomes" id="UP001642501"/>
    </source>
</evidence>
<dbReference type="SMART" id="SM00558">
    <property type="entry name" value="JmjC"/>
    <property type="match status" value="1"/>
</dbReference>
<dbReference type="Gene3D" id="2.60.120.650">
    <property type="entry name" value="Cupin"/>
    <property type="match status" value="1"/>
</dbReference>
<feature type="region of interest" description="Disordered" evidence="1">
    <location>
        <begin position="55"/>
        <end position="75"/>
    </location>
</feature>
<comment type="caution">
    <text evidence="3">The sequence shown here is derived from an EMBL/GenBank/DDBJ whole genome shotgun (WGS) entry which is preliminary data.</text>
</comment>
<accession>A0ABP0DQ67</accession>
<dbReference type="InterPro" id="IPR003347">
    <property type="entry name" value="JmjC_dom"/>
</dbReference>
<feature type="region of interest" description="Disordered" evidence="1">
    <location>
        <begin position="180"/>
        <end position="206"/>
    </location>
</feature>
<feature type="compositionally biased region" description="Basic and acidic residues" evidence="1">
    <location>
        <begin position="55"/>
        <end position="64"/>
    </location>
</feature>
<dbReference type="Pfam" id="PF13621">
    <property type="entry name" value="Cupin_8"/>
    <property type="match status" value="1"/>
</dbReference>
<reference evidence="3 4" key="1">
    <citation type="submission" date="2024-01" db="EMBL/GenBank/DDBJ databases">
        <authorList>
            <person name="Allen C."/>
            <person name="Tagirdzhanova G."/>
        </authorList>
    </citation>
    <scope>NUCLEOTIDE SEQUENCE [LARGE SCALE GENOMIC DNA]</scope>
    <source>
        <strain evidence="3 4">CBS 573.63</strain>
    </source>
</reference>
<dbReference type="PROSITE" id="PS51184">
    <property type="entry name" value="JMJC"/>
    <property type="match status" value="1"/>
</dbReference>
<feature type="region of interest" description="Disordered" evidence="1">
    <location>
        <begin position="361"/>
        <end position="389"/>
    </location>
</feature>
<feature type="domain" description="JmjC" evidence="2">
    <location>
        <begin position="348"/>
        <end position="516"/>
    </location>
</feature>
<evidence type="ECO:0000313" key="3">
    <source>
        <dbReference type="EMBL" id="CAK7269788.1"/>
    </source>
</evidence>
<proteinExistence type="predicted"/>
<dbReference type="InterPro" id="IPR041667">
    <property type="entry name" value="Cupin_8"/>
</dbReference>
<protein>
    <recommendedName>
        <fullName evidence="2">JmjC domain-containing protein</fullName>
    </recommendedName>
</protein>